<dbReference type="Pfam" id="PF03446">
    <property type="entry name" value="NAD_binding_2"/>
    <property type="match status" value="1"/>
</dbReference>
<evidence type="ECO:0000256" key="4">
    <source>
        <dbReference type="ARBA" id="ARBA00023064"/>
    </source>
</evidence>
<dbReference type="Gene3D" id="3.40.50.720">
    <property type="entry name" value="NAD(P)-binding Rossmann-like Domain"/>
    <property type="match status" value="1"/>
</dbReference>
<comment type="similarity">
    <text evidence="2 6">Belongs to the 6-phosphogluconate dehydrogenase family.</text>
</comment>
<comment type="catalytic activity">
    <reaction evidence="6">
        <text>6-phospho-D-gluconate + NADP(+) = D-ribulose 5-phosphate + CO2 + NADPH</text>
        <dbReference type="Rhea" id="RHEA:10116"/>
        <dbReference type="ChEBI" id="CHEBI:16526"/>
        <dbReference type="ChEBI" id="CHEBI:57783"/>
        <dbReference type="ChEBI" id="CHEBI:58121"/>
        <dbReference type="ChEBI" id="CHEBI:58349"/>
        <dbReference type="ChEBI" id="CHEBI:58759"/>
        <dbReference type="EC" id="1.1.1.44"/>
    </reaction>
</comment>
<feature type="domain" description="6-phosphogluconate dehydrogenase C-terminal" evidence="8">
    <location>
        <begin position="186"/>
        <end position="507"/>
    </location>
</feature>
<keyword evidence="10" id="KW-1185">Reference proteome</keyword>
<dbReference type="PANTHER" id="PTHR11811">
    <property type="entry name" value="6-PHOSPHOGLUCONATE DEHYDROGENASE"/>
    <property type="match status" value="1"/>
</dbReference>
<dbReference type="GO" id="GO:0006098">
    <property type="term" value="P:pentose-phosphate shunt"/>
    <property type="evidence" value="ECO:0007669"/>
    <property type="project" value="UniProtKB-UniPathway"/>
</dbReference>
<feature type="active site" description="Proton donor" evidence="7">
    <location>
        <position position="197"/>
    </location>
</feature>
<dbReference type="Gene3D" id="1.10.1040.10">
    <property type="entry name" value="N-(1-d-carboxylethyl)-l-norvaline Dehydrogenase, domain 2"/>
    <property type="match status" value="1"/>
</dbReference>
<evidence type="ECO:0000256" key="6">
    <source>
        <dbReference type="PIRNR" id="PIRNR000109"/>
    </source>
</evidence>
<evidence type="ECO:0000313" key="9">
    <source>
        <dbReference type="EMBL" id="KAF1990308.1"/>
    </source>
</evidence>
<dbReference type="SMART" id="SM01350">
    <property type="entry name" value="6PGD"/>
    <property type="match status" value="1"/>
</dbReference>
<dbReference type="InterPro" id="IPR006115">
    <property type="entry name" value="6PGDH_NADP-bd"/>
</dbReference>
<sequence length="512" mass="55501">MGPPTIKKLAMIGCGSMGGGMALLFAENGLEVSLQDPSKEAMDALKKSAEKQGLGEKTEEYTDYQSLCASLDSPKLIVFSLPHGDVGDTVLGGLLPYLEKDDIILDCGNERWTNTERRQSKCVTRGIEYIGCGVSGGYQAARAGPSMCPGGSDEGLDTVLPLLKKVAAKDKEGKSCVGKVGTGGCGHYVKMVHNGIEHGMMSAISEAWKILVTGAGLPLEEVGDIFENWDQSGHLSGTFLVSIGASISRTIDPSTGERVVLTVEDKVVQDITGEEGTGIWSNVEAIEHHIPAPTMATAHFLRLASADRQQRVDAQKAFGGEISQQKIDFKSSEDKSEFVESLRVAVFAACLASYIQGINVIERADKENGWNVDFAAVHQIWKAGCIIQSDYISELLSPIFTLSLEEVSSTSTSKAHTRNLLLQPHIMSLLREAYPHLRRIVAKATEKDWCVPALSATLEYIKYQTGTDLPTGFYEAELDFFGKHMFDRKGAEGSNELRTGAEHFEWKPAMGS</sequence>
<dbReference type="InterPro" id="IPR036291">
    <property type="entry name" value="NAD(P)-bd_dom_sf"/>
</dbReference>
<accession>A0A6G1HBI4</accession>
<keyword evidence="4" id="KW-0311">Gluconate utilization</keyword>
<protein>
    <recommendedName>
        <fullName evidence="6">6-phosphogluconate dehydrogenase, decarboxylating</fullName>
        <ecNumber evidence="6">1.1.1.44</ecNumber>
    </recommendedName>
</protein>
<dbReference type="AlphaFoldDB" id="A0A6G1HBI4"/>
<evidence type="ECO:0000256" key="3">
    <source>
        <dbReference type="ARBA" id="ARBA00023002"/>
    </source>
</evidence>
<reference evidence="9" key="1">
    <citation type="journal article" date="2020" name="Stud. Mycol.">
        <title>101 Dothideomycetes genomes: a test case for predicting lifestyles and emergence of pathogens.</title>
        <authorList>
            <person name="Haridas S."/>
            <person name="Albert R."/>
            <person name="Binder M."/>
            <person name="Bloem J."/>
            <person name="Labutti K."/>
            <person name="Salamov A."/>
            <person name="Andreopoulos B."/>
            <person name="Baker S."/>
            <person name="Barry K."/>
            <person name="Bills G."/>
            <person name="Bluhm B."/>
            <person name="Cannon C."/>
            <person name="Castanera R."/>
            <person name="Culley D."/>
            <person name="Daum C."/>
            <person name="Ezra D."/>
            <person name="Gonzalez J."/>
            <person name="Henrissat B."/>
            <person name="Kuo A."/>
            <person name="Liang C."/>
            <person name="Lipzen A."/>
            <person name="Lutzoni F."/>
            <person name="Magnuson J."/>
            <person name="Mondo S."/>
            <person name="Nolan M."/>
            <person name="Ohm R."/>
            <person name="Pangilinan J."/>
            <person name="Park H.-J."/>
            <person name="Ramirez L."/>
            <person name="Alfaro M."/>
            <person name="Sun H."/>
            <person name="Tritt A."/>
            <person name="Yoshinaga Y."/>
            <person name="Zwiers L.-H."/>
            <person name="Turgeon B."/>
            <person name="Goodwin S."/>
            <person name="Spatafora J."/>
            <person name="Crous P."/>
            <person name="Grigoriev I."/>
        </authorList>
    </citation>
    <scope>NUCLEOTIDE SEQUENCE</scope>
    <source>
        <strain evidence="9">CBS 113979</strain>
    </source>
</reference>
<dbReference type="GO" id="GO:0004616">
    <property type="term" value="F:phosphogluconate dehydrogenase (decarboxylating) activity"/>
    <property type="evidence" value="ECO:0007669"/>
    <property type="project" value="UniProtKB-EC"/>
</dbReference>
<keyword evidence="6" id="KW-0521">NADP</keyword>
<dbReference type="OrthoDB" id="434986at2759"/>
<proteinExistence type="inferred from homology"/>
<comment type="pathway">
    <text evidence="1 6">Carbohydrate degradation; pentose phosphate pathway; D-ribulose 5-phosphate from D-glucose 6-phosphate (oxidative stage): step 3/3.</text>
</comment>
<dbReference type="InterPro" id="IPR006113">
    <property type="entry name" value="6PGDH_Gnd/GntZ"/>
</dbReference>
<dbReference type="InterPro" id="IPR006114">
    <property type="entry name" value="6PGDH_C"/>
</dbReference>
<dbReference type="PIRSF" id="PIRSF000109">
    <property type="entry name" value="6PGD"/>
    <property type="match status" value="1"/>
</dbReference>
<name>A0A6G1HBI4_9PEZI</name>
<comment type="function">
    <text evidence="6">Catalyzes the oxidative decarboxylation of 6-phosphogluconate to ribulose 5-phosphate and CO(2), with concomitant reduction of NADP to NADPH.</text>
</comment>
<dbReference type="GO" id="GO:0050661">
    <property type="term" value="F:NADP binding"/>
    <property type="evidence" value="ECO:0007669"/>
    <property type="project" value="InterPro"/>
</dbReference>
<dbReference type="Proteomes" id="UP000800041">
    <property type="component" value="Unassembled WGS sequence"/>
</dbReference>
<dbReference type="UniPathway" id="UPA00115">
    <property type="reaction ID" value="UER00410"/>
</dbReference>
<feature type="active site" description="Proton donor" evidence="7">
    <location>
        <position position="190"/>
    </location>
</feature>
<evidence type="ECO:0000256" key="5">
    <source>
        <dbReference type="ARBA" id="ARBA00023126"/>
    </source>
</evidence>
<comment type="subunit">
    <text evidence="6">Homodimer.</text>
</comment>
<dbReference type="GO" id="GO:0019521">
    <property type="term" value="P:D-gluconate metabolic process"/>
    <property type="evidence" value="ECO:0007669"/>
    <property type="project" value="UniProtKB-KW"/>
</dbReference>
<dbReference type="EC" id="1.1.1.44" evidence="6"/>
<gene>
    <name evidence="9" type="ORF">K402DRAFT_460411</name>
</gene>
<evidence type="ECO:0000256" key="1">
    <source>
        <dbReference type="ARBA" id="ARBA00004874"/>
    </source>
</evidence>
<evidence type="ECO:0000256" key="7">
    <source>
        <dbReference type="PIRSR" id="PIRSR000109-1"/>
    </source>
</evidence>
<dbReference type="InterPro" id="IPR008927">
    <property type="entry name" value="6-PGluconate_DH-like_C_sf"/>
</dbReference>
<evidence type="ECO:0000259" key="8">
    <source>
        <dbReference type="SMART" id="SM01350"/>
    </source>
</evidence>
<keyword evidence="5 6" id="KW-0570">Pentose shunt</keyword>
<dbReference type="PRINTS" id="PR00076">
    <property type="entry name" value="6PGDHDRGNASE"/>
</dbReference>
<dbReference type="Pfam" id="PF00393">
    <property type="entry name" value="6PGD"/>
    <property type="match status" value="1"/>
</dbReference>
<dbReference type="InterPro" id="IPR013328">
    <property type="entry name" value="6PGD_dom2"/>
</dbReference>
<evidence type="ECO:0000313" key="10">
    <source>
        <dbReference type="Proteomes" id="UP000800041"/>
    </source>
</evidence>
<evidence type="ECO:0000256" key="2">
    <source>
        <dbReference type="ARBA" id="ARBA00008419"/>
    </source>
</evidence>
<dbReference type="EMBL" id="ML977142">
    <property type="protein sequence ID" value="KAF1990308.1"/>
    <property type="molecule type" value="Genomic_DNA"/>
</dbReference>
<dbReference type="InterPro" id="IPR006183">
    <property type="entry name" value="Pgluconate_DH"/>
</dbReference>
<organism evidence="9 10">
    <name type="scientific">Aulographum hederae CBS 113979</name>
    <dbReference type="NCBI Taxonomy" id="1176131"/>
    <lineage>
        <taxon>Eukaryota</taxon>
        <taxon>Fungi</taxon>
        <taxon>Dikarya</taxon>
        <taxon>Ascomycota</taxon>
        <taxon>Pezizomycotina</taxon>
        <taxon>Dothideomycetes</taxon>
        <taxon>Pleosporomycetidae</taxon>
        <taxon>Aulographales</taxon>
        <taxon>Aulographaceae</taxon>
    </lineage>
</organism>
<dbReference type="SUPFAM" id="SSF48179">
    <property type="entry name" value="6-phosphogluconate dehydrogenase C-terminal domain-like"/>
    <property type="match status" value="1"/>
</dbReference>
<dbReference type="SUPFAM" id="SSF51735">
    <property type="entry name" value="NAD(P)-binding Rossmann-fold domains"/>
    <property type="match status" value="1"/>
</dbReference>
<dbReference type="FunFam" id="3.40.50.720:FF:000634">
    <property type="entry name" value="6-phosphogluconate dehydrogenase, decarboxylating"/>
    <property type="match status" value="1"/>
</dbReference>
<keyword evidence="3 6" id="KW-0560">Oxidoreductase</keyword>